<evidence type="ECO:0000313" key="1">
    <source>
        <dbReference type="EMBL" id="WET66726.1"/>
    </source>
</evidence>
<keyword evidence="1" id="KW-0614">Plasmid</keyword>
<dbReference type="EMBL" id="CP120354">
    <property type="protein sequence ID" value="WET66726.1"/>
    <property type="molecule type" value="Genomic_DNA"/>
</dbReference>
<sequence>MHGLEIMGIGLLDVVNNKCMMLRAHQTIGNSALKMRNKTLVEYYISVMKRYSKKLLSITDIVVADAFFSTSTFEKGMSELGFYIVSRFRDNACLHYIPKKEKKRGRPRVKGDKIDLANLNLSCMEELHIDGLDGKAYTLEAYAKALKRRVRLVIWRMPGGKCKLFFSTKLSMTGEEVLKTYRTRFQIEFCYRDSKQFTGLMDCQARHKRQLDFAFNASFASLNAAKVFMKDNGMDNSMAKIKSLMFNANYTKLIFDMSRCQPNRTLISKIVKELIGWQPKAA</sequence>
<dbReference type="SUPFAM" id="SSF53098">
    <property type="entry name" value="Ribonuclease H-like"/>
    <property type="match status" value="1"/>
</dbReference>
<accession>A0AAX3R281</accession>
<dbReference type="InterPro" id="IPR012337">
    <property type="entry name" value="RNaseH-like_sf"/>
</dbReference>
<dbReference type="AlphaFoldDB" id="A0AAX3R281"/>
<evidence type="ECO:0008006" key="3">
    <source>
        <dbReference type="Google" id="ProtNLM"/>
    </source>
</evidence>
<gene>
    <name evidence="1" type="ORF">P2T59_22805</name>
</gene>
<geneLocation type="plasmid" evidence="1 2">
    <name>unnamed</name>
</geneLocation>
<protein>
    <recommendedName>
        <fullName evidence="3">Transposase</fullName>
    </recommendedName>
</protein>
<evidence type="ECO:0000313" key="2">
    <source>
        <dbReference type="Proteomes" id="UP001221009"/>
    </source>
</evidence>
<dbReference type="RefSeq" id="WP_008781138.1">
    <property type="nucleotide sequence ID" value="NZ_CP120354.1"/>
</dbReference>
<name>A0AAX3R281_PARDI</name>
<reference evidence="1" key="1">
    <citation type="submission" date="2023-03" db="EMBL/GenBank/DDBJ databases">
        <title>Parabacteroides distasonis, a bacteria resistant against UC.</title>
        <authorList>
            <person name="Dai W."/>
        </authorList>
    </citation>
    <scope>NUCLEOTIDE SEQUENCE</scope>
    <source>
        <strain evidence="1">F1-28</strain>
        <plasmid evidence="1">unnamed</plasmid>
    </source>
</reference>
<dbReference type="Proteomes" id="UP001221009">
    <property type="component" value="Plasmid unnamed"/>
</dbReference>
<organism evidence="1 2">
    <name type="scientific">Parabacteroides distasonis</name>
    <dbReference type="NCBI Taxonomy" id="823"/>
    <lineage>
        <taxon>Bacteria</taxon>
        <taxon>Pseudomonadati</taxon>
        <taxon>Bacteroidota</taxon>
        <taxon>Bacteroidia</taxon>
        <taxon>Bacteroidales</taxon>
        <taxon>Tannerellaceae</taxon>
        <taxon>Parabacteroides</taxon>
    </lineage>
</organism>
<proteinExistence type="predicted"/>